<dbReference type="Proteomes" id="UP000029444">
    <property type="component" value="Unassembled WGS sequence"/>
</dbReference>
<dbReference type="InterPro" id="IPR037107">
    <property type="entry name" value="Put_OMP_sf"/>
</dbReference>
<proteinExistence type="predicted"/>
<dbReference type="InterPro" id="IPR018707">
    <property type="entry name" value="LpxR"/>
</dbReference>
<feature type="chain" id="PRO_5001910930" description="Outer membrane protein" evidence="1">
    <location>
        <begin position="24"/>
        <end position="330"/>
    </location>
</feature>
<dbReference type="Gene3D" id="2.40.128.140">
    <property type="entry name" value="Outer membrane protein"/>
    <property type="match status" value="1"/>
</dbReference>
<dbReference type="EMBL" id="ARXV01000022">
    <property type="protein sequence ID" value="KGD62654.1"/>
    <property type="molecule type" value="Genomic_DNA"/>
</dbReference>
<gene>
    <name evidence="2" type="ORF">Y5S_03609</name>
</gene>
<sequence length="330" mass="35881">MQLLFRFSFVVLLFACAPYVSHASTVGFSWDNDLFVGSDGQYTNGVRASWVGDGQDHCADRQGVTCSLARALSPLPGVRLNGERHALTLSLEQVMITPSDISREAPNYQDLPYVGYTNLEAGLFSWDQHGLIGYGMRVGVVGKDSGAEQSQKLVHRITGSTAPQGWDEQLGPEVIGGLYFLHARRAWQGELGNTLQSELGYAWGVDANNFHGTASAGGFVRIGQNLPRNFIPDYAGIGTAGSLVGLFDGSGFGWEMFFASFGEWIGYSYLEENSGLYDVEARDGVLGLVLGGGVHWDRFSFTLTLQGSSSPLRNSDDPLSFGNMSFMWKI</sequence>
<feature type="signal peptide" evidence="1">
    <location>
        <begin position="1"/>
        <end position="23"/>
    </location>
</feature>
<dbReference type="STRING" id="1177154.Y5S_03609"/>
<dbReference type="PATRIC" id="fig|1177154.3.peg.3617"/>
<evidence type="ECO:0000313" key="3">
    <source>
        <dbReference type="Proteomes" id="UP000029444"/>
    </source>
</evidence>
<comment type="caution">
    <text evidence="2">The sequence shown here is derived from an EMBL/GenBank/DDBJ whole genome shotgun (WGS) entry which is preliminary data.</text>
</comment>
<evidence type="ECO:0008006" key="4">
    <source>
        <dbReference type="Google" id="ProtNLM"/>
    </source>
</evidence>
<accession>A0A095SEF9</accession>
<evidence type="ECO:0000313" key="2">
    <source>
        <dbReference type="EMBL" id="KGD62654.1"/>
    </source>
</evidence>
<name>A0A095SEF9_9GAMM</name>
<dbReference type="RefSeq" id="WP_035235084.1">
    <property type="nucleotide sequence ID" value="NZ_ARXV01000022.1"/>
</dbReference>
<evidence type="ECO:0000256" key="1">
    <source>
        <dbReference type="SAM" id="SignalP"/>
    </source>
</evidence>
<dbReference type="AlphaFoldDB" id="A0A095SEF9"/>
<reference evidence="2 3" key="1">
    <citation type="submission" date="2012-09" db="EMBL/GenBank/DDBJ databases">
        <title>Genome Sequence of alkane-degrading Bacterium Alcanivorax sp. 19-m-6.</title>
        <authorList>
            <person name="Lai Q."/>
            <person name="Shao Z."/>
        </authorList>
    </citation>
    <scope>NUCLEOTIDE SEQUENCE [LARGE SCALE GENOMIC DNA]</scope>
    <source>
        <strain evidence="2 3">19-m-6</strain>
    </source>
</reference>
<dbReference type="Pfam" id="PF09982">
    <property type="entry name" value="LpxR"/>
    <property type="match status" value="1"/>
</dbReference>
<keyword evidence="3" id="KW-1185">Reference proteome</keyword>
<keyword evidence="1" id="KW-0732">Signal</keyword>
<dbReference type="eggNOG" id="COG3528">
    <property type="taxonomic scope" value="Bacteria"/>
</dbReference>
<protein>
    <recommendedName>
        <fullName evidence="4">Outer membrane protein</fullName>
    </recommendedName>
</protein>
<organism evidence="2 3">
    <name type="scientific">Alcanivorax nanhaiticus</name>
    <dbReference type="NCBI Taxonomy" id="1177154"/>
    <lineage>
        <taxon>Bacteria</taxon>
        <taxon>Pseudomonadati</taxon>
        <taxon>Pseudomonadota</taxon>
        <taxon>Gammaproteobacteria</taxon>
        <taxon>Oceanospirillales</taxon>
        <taxon>Alcanivoracaceae</taxon>
        <taxon>Alcanivorax</taxon>
    </lineage>
</organism>
<dbReference type="OrthoDB" id="9776275at2"/>